<evidence type="ECO:0000256" key="6">
    <source>
        <dbReference type="ARBA" id="ARBA00023163"/>
    </source>
</evidence>
<feature type="compositionally biased region" description="Polar residues" evidence="9">
    <location>
        <begin position="125"/>
        <end position="146"/>
    </location>
</feature>
<dbReference type="OrthoDB" id="6288602at2759"/>
<protein>
    <submittedName>
        <fullName evidence="13">Nuclear receptor domain-containing protein</fullName>
    </submittedName>
</protein>
<evidence type="ECO:0000256" key="3">
    <source>
        <dbReference type="ARBA" id="ARBA00022833"/>
    </source>
</evidence>
<dbReference type="STRING" id="6205.A0A0R3WRR9"/>
<dbReference type="SUPFAM" id="SSF57716">
    <property type="entry name" value="Glucocorticoid receptor-like (DNA-binding domain)"/>
    <property type="match status" value="1"/>
</dbReference>
<feature type="compositionally biased region" description="Polar residues" evidence="9">
    <location>
        <begin position="21"/>
        <end position="33"/>
    </location>
</feature>
<evidence type="ECO:0000259" key="10">
    <source>
        <dbReference type="Pfam" id="PF00105"/>
    </source>
</evidence>
<dbReference type="InterPro" id="IPR013088">
    <property type="entry name" value="Znf_NHR/GATA"/>
</dbReference>
<evidence type="ECO:0000256" key="4">
    <source>
        <dbReference type="ARBA" id="ARBA00023015"/>
    </source>
</evidence>
<keyword evidence="8" id="KW-0539">Nucleus</keyword>
<proteinExistence type="predicted"/>
<dbReference type="Gene3D" id="3.30.50.10">
    <property type="entry name" value="Erythroid Transcription Factor GATA-1, subunit A"/>
    <property type="match status" value="1"/>
</dbReference>
<organism evidence="13">
    <name type="scientific">Hydatigena taeniaeformis</name>
    <name type="common">Feline tapeworm</name>
    <name type="synonym">Taenia taeniaeformis</name>
    <dbReference type="NCBI Taxonomy" id="6205"/>
    <lineage>
        <taxon>Eukaryota</taxon>
        <taxon>Metazoa</taxon>
        <taxon>Spiralia</taxon>
        <taxon>Lophotrochozoa</taxon>
        <taxon>Platyhelminthes</taxon>
        <taxon>Cestoda</taxon>
        <taxon>Eucestoda</taxon>
        <taxon>Cyclophyllidea</taxon>
        <taxon>Taeniidae</taxon>
        <taxon>Hydatigera</taxon>
    </lineage>
</organism>
<feature type="region of interest" description="Disordered" evidence="9">
    <location>
        <begin position="1"/>
        <end position="35"/>
    </location>
</feature>
<keyword evidence="2" id="KW-0863">Zinc-finger</keyword>
<keyword evidence="7" id="KW-0675">Receptor</keyword>
<evidence type="ECO:0000256" key="9">
    <source>
        <dbReference type="SAM" id="MobiDB-lite"/>
    </source>
</evidence>
<evidence type="ECO:0000313" key="11">
    <source>
        <dbReference type="EMBL" id="VDM22639.1"/>
    </source>
</evidence>
<evidence type="ECO:0000256" key="7">
    <source>
        <dbReference type="ARBA" id="ARBA00023170"/>
    </source>
</evidence>
<keyword evidence="5" id="KW-0238">DNA-binding</keyword>
<dbReference type="Proteomes" id="UP000274429">
    <property type="component" value="Unassembled WGS sequence"/>
</dbReference>
<feature type="region of interest" description="Disordered" evidence="9">
    <location>
        <begin position="108"/>
        <end position="150"/>
    </location>
</feature>
<keyword evidence="1" id="KW-0479">Metal-binding</keyword>
<name>A0A0R3WRR9_HYDTA</name>
<evidence type="ECO:0000256" key="8">
    <source>
        <dbReference type="ARBA" id="ARBA00023242"/>
    </source>
</evidence>
<reference evidence="13" key="1">
    <citation type="submission" date="2017-02" db="UniProtKB">
        <authorList>
            <consortium name="WormBaseParasite"/>
        </authorList>
    </citation>
    <scope>IDENTIFICATION</scope>
</reference>
<dbReference type="GO" id="GO:0043565">
    <property type="term" value="F:sequence-specific DNA binding"/>
    <property type="evidence" value="ECO:0007669"/>
    <property type="project" value="InterPro"/>
</dbReference>
<evidence type="ECO:0000256" key="5">
    <source>
        <dbReference type="ARBA" id="ARBA00023125"/>
    </source>
</evidence>
<feature type="compositionally biased region" description="Low complexity" evidence="9">
    <location>
        <begin position="10"/>
        <end position="20"/>
    </location>
</feature>
<evidence type="ECO:0000256" key="2">
    <source>
        <dbReference type="ARBA" id="ARBA00022771"/>
    </source>
</evidence>
<feature type="domain" description="Nuclear receptor" evidence="10">
    <location>
        <begin position="169"/>
        <end position="193"/>
    </location>
</feature>
<sequence length="201" mass="21159">MAHTPTVTASSSPHQNSSLSHFPSTSLDVSTSGGLSGHWASGGLSVDEPDSSSATLHPTYALLSAPTTLPSENSQFFHKLPDHQMTTSTSSNGNNYFIAMDGGGEYYSHPPSSSSAFNQLPPPTEQNRQLTDLDSANKGPSRSTGGVSLPGFTSPESAFYQYQNRMEGQLCQICGELAAGFHHGAYVCEACKVCAAIKSHS</sequence>
<keyword evidence="6" id="KW-0804">Transcription</keyword>
<dbReference type="InterPro" id="IPR001628">
    <property type="entry name" value="Znf_hrmn_rcpt"/>
</dbReference>
<evidence type="ECO:0000313" key="12">
    <source>
        <dbReference type="Proteomes" id="UP000274429"/>
    </source>
</evidence>
<keyword evidence="4" id="KW-0805">Transcription regulation</keyword>
<keyword evidence="3" id="KW-0862">Zinc</keyword>
<dbReference type="AlphaFoldDB" id="A0A0R3WRR9"/>
<accession>A0A0R3WRR9</accession>
<evidence type="ECO:0000313" key="13">
    <source>
        <dbReference type="WBParaSite" id="TTAC_0000345901-mRNA-1"/>
    </source>
</evidence>
<dbReference type="WBParaSite" id="TTAC_0000345901-mRNA-1">
    <property type="protein sequence ID" value="TTAC_0000345901-mRNA-1"/>
    <property type="gene ID" value="TTAC_0000345901"/>
</dbReference>
<gene>
    <name evidence="11" type="ORF">TTAC_LOCUS3443</name>
</gene>
<dbReference type="Pfam" id="PF00105">
    <property type="entry name" value="zf-C4"/>
    <property type="match status" value="1"/>
</dbReference>
<dbReference type="GO" id="GO:0003700">
    <property type="term" value="F:DNA-binding transcription factor activity"/>
    <property type="evidence" value="ECO:0007669"/>
    <property type="project" value="InterPro"/>
</dbReference>
<evidence type="ECO:0000256" key="1">
    <source>
        <dbReference type="ARBA" id="ARBA00022723"/>
    </source>
</evidence>
<dbReference type="EMBL" id="UYWX01002441">
    <property type="protein sequence ID" value="VDM22639.1"/>
    <property type="molecule type" value="Genomic_DNA"/>
</dbReference>
<reference evidence="11 12" key="2">
    <citation type="submission" date="2018-11" db="EMBL/GenBank/DDBJ databases">
        <authorList>
            <consortium name="Pathogen Informatics"/>
        </authorList>
    </citation>
    <scope>NUCLEOTIDE SEQUENCE [LARGE SCALE GENOMIC DNA]</scope>
</reference>
<dbReference type="GO" id="GO:0008270">
    <property type="term" value="F:zinc ion binding"/>
    <property type="evidence" value="ECO:0007669"/>
    <property type="project" value="UniProtKB-KW"/>
</dbReference>
<keyword evidence="12" id="KW-1185">Reference proteome</keyword>